<evidence type="ECO:0000313" key="3">
    <source>
        <dbReference type="Proteomes" id="UP000019147"/>
    </source>
</evidence>
<dbReference type="RefSeq" id="WP_021828748.1">
    <property type="nucleotide sequence ID" value="NZ_CP015840.1"/>
</dbReference>
<accession>A0A173DYR2</accession>
<reference evidence="2 3" key="1">
    <citation type="journal article" date="2014" name="Syst. Appl. Microbiol.">
        <title>Evidence for the existence of two new members of the family Chlamydiaceae and proposal of Chlamydia avium sp. nov. and Chlamydia gallinacea sp. nov.</title>
        <authorList>
            <person name="Sachse K."/>
            <person name="Laroucau K."/>
            <person name="Riege K."/>
            <person name="Wehner S."/>
            <person name="Dilcher M."/>
            <person name="Creasy H.H."/>
            <person name="Weidmann M."/>
            <person name="Myers G."/>
            <person name="Vorimore F."/>
            <person name="Vicari N."/>
            <person name="Magnino S."/>
            <person name="Liebler-Tenorio E."/>
            <person name="Ruettger A."/>
            <person name="Bavoil P.M."/>
            <person name="Hufert F.T."/>
            <person name="Rossello-Mora R."/>
            <person name="Marz M."/>
        </authorList>
    </citation>
    <scope>NUCLEOTIDE SEQUENCE [LARGE SCALE GENOMIC DNA]</scope>
    <source>
        <strain evidence="2 3">08-1274/3</strain>
    </source>
</reference>
<sequence length="77" mass="8614">MNEGIQTVSFSKTHRLTAKSTVSLEMPTATQKLQKNEGMPEAARLEADFLRAEALLAEMREIRGCLEHSLQNLTPKD</sequence>
<name>A0A173DYR2_9CHLA</name>
<dbReference type="GeneID" id="81478030"/>
<dbReference type="Proteomes" id="UP000019147">
    <property type="component" value="Chromosome"/>
</dbReference>
<dbReference type="EMBL" id="CP015840">
    <property type="protein sequence ID" value="ANG66047.1"/>
    <property type="molecule type" value="Genomic_DNA"/>
</dbReference>
<dbReference type="OrthoDB" id="19003at2"/>
<gene>
    <name evidence="2" type="ORF">M787_001760</name>
</gene>
<protein>
    <submittedName>
        <fullName evidence="2">Uncharacterized protein</fullName>
    </submittedName>
</protein>
<feature type="compositionally biased region" description="Polar residues" evidence="1">
    <location>
        <begin position="1"/>
        <end position="11"/>
    </location>
</feature>
<evidence type="ECO:0000256" key="1">
    <source>
        <dbReference type="SAM" id="MobiDB-lite"/>
    </source>
</evidence>
<evidence type="ECO:0000313" key="2">
    <source>
        <dbReference type="EMBL" id="ANG66047.1"/>
    </source>
</evidence>
<dbReference type="STRING" id="1143323.M787_001760"/>
<organism evidence="2 3">
    <name type="scientific">Chlamydia gallinacea 08-1274/3</name>
    <dbReference type="NCBI Taxonomy" id="1143323"/>
    <lineage>
        <taxon>Bacteria</taxon>
        <taxon>Pseudomonadati</taxon>
        <taxon>Chlamydiota</taxon>
        <taxon>Chlamydiia</taxon>
        <taxon>Chlamydiales</taxon>
        <taxon>Chlamydiaceae</taxon>
        <taxon>Chlamydia/Chlamydophila group</taxon>
        <taxon>Chlamydia</taxon>
    </lineage>
</organism>
<feature type="region of interest" description="Disordered" evidence="1">
    <location>
        <begin position="1"/>
        <end position="25"/>
    </location>
</feature>
<proteinExistence type="predicted"/>
<dbReference type="KEGG" id="cgz:M787_001760"/>
<dbReference type="AlphaFoldDB" id="A0A173DYR2"/>